<dbReference type="CDD" id="cd10919">
    <property type="entry name" value="CE4_CDA_like"/>
    <property type="match status" value="1"/>
</dbReference>
<dbReference type="OrthoDB" id="504708at2759"/>
<keyword evidence="4" id="KW-1185">Reference proteome</keyword>
<dbReference type="InterPro" id="IPR052740">
    <property type="entry name" value="CE4"/>
</dbReference>
<dbReference type="InterPro" id="IPR002509">
    <property type="entry name" value="NODB_dom"/>
</dbReference>
<gene>
    <name evidence="3" type="ORF">GSBLH_T00006710001</name>
</gene>
<reference evidence="3" key="1">
    <citation type="submission" date="2010-02" db="EMBL/GenBank/DDBJ databases">
        <title>Sequencing and annotation of the Blastocystis hominis genome.</title>
        <authorList>
            <person name="Wincker P."/>
        </authorList>
    </citation>
    <scope>NUCLEOTIDE SEQUENCE</scope>
    <source>
        <strain evidence="3">Singapore isolate B</strain>
    </source>
</reference>
<feature type="chain" id="PRO_5003117780" description="NodB homology domain-containing protein" evidence="1">
    <location>
        <begin position="17"/>
        <end position="639"/>
    </location>
</feature>
<protein>
    <recommendedName>
        <fullName evidence="2">NodB homology domain-containing protein</fullName>
    </recommendedName>
</protein>
<dbReference type="RefSeq" id="XP_012898033.1">
    <property type="nucleotide sequence ID" value="XM_013042579.1"/>
</dbReference>
<evidence type="ECO:0000313" key="4">
    <source>
        <dbReference type="Proteomes" id="UP000008312"/>
    </source>
</evidence>
<proteinExistence type="predicted"/>
<organism evidence="3">
    <name type="scientific">Blastocystis hominis</name>
    <dbReference type="NCBI Taxonomy" id="12968"/>
    <lineage>
        <taxon>Eukaryota</taxon>
        <taxon>Sar</taxon>
        <taxon>Stramenopiles</taxon>
        <taxon>Bigyra</taxon>
        <taxon>Opalozoa</taxon>
        <taxon>Opalinata</taxon>
        <taxon>Blastocystidae</taxon>
        <taxon>Blastocystis</taxon>
    </lineage>
</organism>
<evidence type="ECO:0000313" key="3">
    <source>
        <dbReference type="EMBL" id="CBK23985.2"/>
    </source>
</evidence>
<evidence type="ECO:0000256" key="1">
    <source>
        <dbReference type="SAM" id="SignalP"/>
    </source>
</evidence>
<dbReference type="InterPro" id="IPR011330">
    <property type="entry name" value="Glyco_hydro/deAcase_b/a-brl"/>
</dbReference>
<dbReference type="Gene3D" id="3.20.20.370">
    <property type="entry name" value="Glycoside hydrolase/deacetylase"/>
    <property type="match status" value="1"/>
</dbReference>
<dbReference type="PANTHER" id="PTHR45985:SF3">
    <property type="entry name" value="CHITIN DEACETYLASE-LIKE 4"/>
    <property type="match status" value="1"/>
</dbReference>
<dbReference type="GO" id="GO:0016810">
    <property type="term" value="F:hydrolase activity, acting on carbon-nitrogen (but not peptide) bonds"/>
    <property type="evidence" value="ECO:0007669"/>
    <property type="project" value="InterPro"/>
</dbReference>
<keyword evidence="1" id="KW-0732">Signal</keyword>
<dbReference type="GeneID" id="24922834"/>
<dbReference type="Pfam" id="PF01522">
    <property type="entry name" value="Polysacc_deac_1"/>
    <property type="match status" value="1"/>
</dbReference>
<name>D8M7E6_BLAHO</name>
<feature type="signal peptide" evidence="1">
    <location>
        <begin position="1"/>
        <end position="16"/>
    </location>
</feature>
<dbReference type="PANTHER" id="PTHR45985">
    <property type="match status" value="1"/>
</dbReference>
<dbReference type="InParanoid" id="D8M7E6"/>
<accession>D8M7E6</accession>
<dbReference type="AlphaFoldDB" id="D8M7E6"/>
<feature type="domain" description="NodB homology" evidence="2">
    <location>
        <begin position="226"/>
        <end position="350"/>
    </location>
</feature>
<dbReference type="EMBL" id="FN668672">
    <property type="protein sequence ID" value="CBK23985.2"/>
    <property type="molecule type" value="Genomic_DNA"/>
</dbReference>
<dbReference type="SUPFAM" id="SSF88713">
    <property type="entry name" value="Glycoside hydrolase/deacetylase"/>
    <property type="match status" value="1"/>
</dbReference>
<sequence length="639" mass="72120">MVVLSLLVLILAIANSLLIDGVSIHPPQDKSKAILLSAVELKTYTMSSQQEKVVFTARFCPPVAYTSYSIQFLIESDYKEAQTYTRTFTPVSTDCIDVTSALHQDIHNYWTLSPGVYLLYVSVSDAYKKLLYSTALPLKIEPKSIQLSSQTTDTPPRVAPIMKPDSSIDKNYCGDGTCNSGEDCQSCPLDCGLCRPYSCSPSCKLPDCQCAQTRHPTIQDTSKIPQFVAITWDDAQTPTTFSHMMEVARSTAARDHFNCRPKMTFFTQTNDNQYQYTKQLYLEGHEVALHSISHRTDTSTQKKTWEKEIVKARSYISKYSGIPEEKIVGFRAPDLKYNNDMAEVLKERGFLYDSSIPVDTTSKAFYHPYTLDYGAIEQSWKAPSITTPHSGLWEFPLPTLVNDDFTTITIQDPEGSPEEIIDLLQKNFDLHYESDRAPYLIGLTASWLLQSVEDRMRALETVLQYMASKSNVIFASVSEIVRYYQNPVDINSMKASDYPCVTATETYIIQESIKHSITSTTHHSRETLKPVNSVLITILERNRTHPPSELYLLAINGKDGMRNKATEEFELTLYTKNCQITTLWGLKIESSSQGRYVLRSDREILIKPGAVRKYESIGICAKTSQNYSVSGKVIMYAIN</sequence>
<dbReference type="GO" id="GO:0005975">
    <property type="term" value="P:carbohydrate metabolic process"/>
    <property type="evidence" value="ECO:0007669"/>
    <property type="project" value="InterPro"/>
</dbReference>
<dbReference type="Proteomes" id="UP000008312">
    <property type="component" value="Unassembled WGS sequence"/>
</dbReference>
<evidence type="ECO:0000259" key="2">
    <source>
        <dbReference type="Pfam" id="PF01522"/>
    </source>
</evidence>